<proteinExistence type="predicted"/>
<dbReference type="InterPro" id="IPR052254">
    <property type="entry name" value="CUL4-DDB1_E3_ligase_receptor"/>
</dbReference>
<dbReference type="AlphaFoldDB" id="A0A9W8AWG4"/>
<dbReference type="GO" id="GO:0080008">
    <property type="term" value="C:Cul4-RING E3 ubiquitin ligase complex"/>
    <property type="evidence" value="ECO:0007669"/>
    <property type="project" value="TreeGrafter"/>
</dbReference>
<dbReference type="OrthoDB" id="5558938at2759"/>
<dbReference type="PROSITE" id="PS50082">
    <property type="entry name" value="WD_REPEATS_2"/>
    <property type="match status" value="1"/>
</dbReference>
<protein>
    <submittedName>
        <fullName evidence="5">Uncharacterized protein</fullName>
    </submittedName>
</protein>
<evidence type="ECO:0000256" key="2">
    <source>
        <dbReference type="ARBA" id="ARBA00022737"/>
    </source>
</evidence>
<dbReference type="InterPro" id="IPR036322">
    <property type="entry name" value="WD40_repeat_dom_sf"/>
</dbReference>
<evidence type="ECO:0000313" key="5">
    <source>
        <dbReference type="EMBL" id="KAJ1970076.1"/>
    </source>
</evidence>
<dbReference type="SUPFAM" id="SSF50978">
    <property type="entry name" value="WD40 repeat-like"/>
    <property type="match status" value="1"/>
</dbReference>
<comment type="caution">
    <text evidence="5">The sequence shown here is derived from an EMBL/GenBank/DDBJ whole genome shotgun (WGS) entry which is preliminary data.</text>
</comment>
<feature type="compositionally biased region" description="Basic residues" evidence="4">
    <location>
        <begin position="8"/>
        <end position="17"/>
    </location>
</feature>
<dbReference type="InterPro" id="IPR015943">
    <property type="entry name" value="WD40/YVTN_repeat-like_dom_sf"/>
</dbReference>
<feature type="repeat" description="WD" evidence="3">
    <location>
        <begin position="543"/>
        <end position="574"/>
    </location>
</feature>
<dbReference type="PANTHER" id="PTHR44472:SF1">
    <property type="entry name" value="DDB1 AND CUL4 ASSOCIATED FACTOR 4"/>
    <property type="match status" value="1"/>
</dbReference>
<organism evidence="5 6">
    <name type="scientific">Dispira parvispora</name>
    <dbReference type="NCBI Taxonomy" id="1520584"/>
    <lineage>
        <taxon>Eukaryota</taxon>
        <taxon>Fungi</taxon>
        <taxon>Fungi incertae sedis</taxon>
        <taxon>Zoopagomycota</taxon>
        <taxon>Kickxellomycotina</taxon>
        <taxon>Dimargaritomycetes</taxon>
        <taxon>Dimargaritales</taxon>
        <taxon>Dimargaritaceae</taxon>
        <taxon>Dispira</taxon>
    </lineage>
</organism>
<accession>A0A9W8AWG4</accession>
<evidence type="ECO:0000256" key="4">
    <source>
        <dbReference type="SAM" id="MobiDB-lite"/>
    </source>
</evidence>
<evidence type="ECO:0000256" key="3">
    <source>
        <dbReference type="PROSITE-ProRule" id="PRU00221"/>
    </source>
</evidence>
<reference evidence="5" key="1">
    <citation type="submission" date="2022-07" db="EMBL/GenBank/DDBJ databases">
        <title>Phylogenomic reconstructions and comparative analyses of Kickxellomycotina fungi.</title>
        <authorList>
            <person name="Reynolds N.K."/>
            <person name="Stajich J.E."/>
            <person name="Barry K."/>
            <person name="Grigoriev I.V."/>
            <person name="Crous P."/>
            <person name="Smith M.E."/>
        </authorList>
    </citation>
    <scope>NUCLEOTIDE SEQUENCE</scope>
    <source>
        <strain evidence="5">RSA 1196</strain>
    </source>
</reference>
<dbReference type="Proteomes" id="UP001150925">
    <property type="component" value="Unassembled WGS sequence"/>
</dbReference>
<gene>
    <name evidence="5" type="ORF">IWQ62_000182</name>
</gene>
<name>A0A9W8AWG4_9FUNG</name>
<dbReference type="Gene3D" id="2.130.10.10">
    <property type="entry name" value="YVTN repeat-like/Quinoprotein amine dehydrogenase"/>
    <property type="match status" value="2"/>
</dbReference>
<evidence type="ECO:0000313" key="6">
    <source>
        <dbReference type="Proteomes" id="UP001150925"/>
    </source>
</evidence>
<feature type="region of interest" description="Disordered" evidence="4">
    <location>
        <begin position="1"/>
        <end position="88"/>
    </location>
</feature>
<evidence type="ECO:0000256" key="1">
    <source>
        <dbReference type="ARBA" id="ARBA00022574"/>
    </source>
</evidence>
<keyword evidence="2" id="KW-0677">Repeat</keyword>
<dbReference type="PANTHER" id="PTHR44472">
    <property type="entry name" value="DDB1- AND CUL4-ASSOCIATED FACTOR 4-RELATED"/>
    <property type="match status" value="1"/>
</dbReference>
<dbReference type="SMART" id="SM00320">
    <property type="entry name" value="WD40"/>
    <property type="match status" value="3"/>
</dbReference>
<keyword evidence="6" id="KW-1185">Reference proteome</keyword>
<dbReference type="EMBL" id="JANBPY010000006">
    <property type="protein sequence ID" value="KAJ1970076.1"/>
    <property type="molecule type" value="Genomic_DNA"/>
</dbReference>
<dbReference type="InterPro" id="IPR001680">
    <property type="entry name" value="WD40_rpt"/>
</dbReference>
<keyword evidence="1 3" id="KW-0853">WD repeat</keyword>
<sequence length="634" mass="70149">MTGNSQRSARRRRKRPPHGSSPATSIRGTLSIDRCQAPLDPTGRDSPSLRSRGNHRRRPPSHTGSFSQGVAATTSTNQPSNLHATSTATASAEPLADMPAIPGFYYCPSRKRYFKLGEGGADKSNPFHREKVQEQEKAVQREREIQENRNVIQRRGLSWPSFFRTRAMTSVVRQSTTRCTSPKGCDDMAAQSVQLRGVGLLNEAMPPHQARTTFGQDALAGVSPIVGFHTDFTTTTLTAATQGGRVLNYTSRAQPELPPTWEDWCYSSMVGFGVTLSHLTAFRDRVVCVHPGHGAQPGRLILTDPHHQGHSAMYQVPHETLWNIACGPDHVAVGTSQGLVDFVRETEGGDLTINQKIITGSDVFALQFHRSDDNTLVAGCRDGRLRIFDLRHPCRPDFPAYGVLAGMGHPGASVAQVRQVDDWFWVSSSTAGSIALWDLRMPYCIGNQGTGDLPTEPSVTLEPGTQVPVVHLDYRDHLYGSNQSDFTHNKPRGLHQRLRDRKTRRTHAGKHIASFEKRMRAQDVHPVLQYQGHVNTHHRDLGFALHPDQPLLAAAGADHCLRIWNIRTGEPCRIVAHLPNLIQEKCTEDGLVSTIPSNEPPPFVRALQWQPVLRQSTPYSLVGAIGCTMFHFDL</sequence>
<dbReference type="Pfam" id="PF00400">
    <property type="entry name" value="WD40"/>
    <property type="match status" value="2"/>
</dbReference>
<feature type="compositionally biased region" description="Polar residues" evidence="4">
    <location>
        <begin position="62"/>
        <end position="88"/>
    </location>
</feature>